<keyword evidence="3" id="KW-1185">Reference proteome</keyword>
<organism evidence="2 3">
    <name type="scientific">Septoria linicola</name>
    <dbReference type="NCBI Taxonomy" id="215465"/>
    <lineage>
        <taxon>Eukaryota</taxon>
        <taxon>Fungi</taxon>
        <taxon>Dikarya</taxon>
        <taxon>Ascomycota</taxon>
        <taxon>Pezizomycotina</taxon>
        <taxon>Dothideomycetes</taxon>
        <taxon>Dothideomycetidae</taxon>
        <taxon>Mycosphaerellales</taxon>
        <taxon>Mycosphaerellaceae</taxon>
        <taxon>Septoria</taxon>
    </lineage>
</organism>
<dbReference type="PANTHER" id="PTHR42808">
    <property type="entry name" value="HYDROXYSTEROID DEHYDROGENASE-LIKE PROTEIN 2"/>
    <property type="match status" value="1"/>
</dbReference>
<evidence type="ECO:0000256" key="1">
    <source>
        <dbReference type="ARBA" id="ARBA00022857"/>
    </source>
</evidence>
<dbReference type="AlphaFoldDB" id="A0A9Q9AJX0"/>
<protein>
    <submittedName>
        <fullName evidence="2">Short-chain dehydrogenase/reductase SDR, NAD(P)-binding domain superfamily</fullName>
    </submittedName>
</protein>
<name>A0A9Q9AJX0_9PEZI</name>
<dbReference type="EMBL" id="CP099418">
    <property type="protein sequence ID" value="USW47442.1"/>
    <property type="molecule type" value="Genomic_DNA"/>
</dbReference>
<dbReference type="SUPFAM" id="SSF51735">
    <property type="entry name" value="NAD(P)-binding Rossmann-fold domains"/>
    <property type="match status" value="1"/>
</dbReference>
<dbReference type="Proteomes" id="UP001056384">
    <property type="component" value="Chromosome 1"/>
</dbReference>
<gene>
    <name evidence="2" type="ORF">Slin15195_G007610</name>
</gene>
<dbReference type="InterPro" id="IPR051935">
    <property type="entry name" value="HSDL2"/>
</dbReference>
<dbReference type="OrthoDB" id="5327538at2759"/>
<dbReference type="PRINTS" id="PR00081">
    <property type="entry name" value="GDHRDH"/>
</dbReference>
<dbReference type="PANTHER" id="PTHR42808:SF4">
    <property type="entry name" value="SHORT CHAIN DEHYDROGENASE"/>
    <property type="match status" value="1"/>
</dbReference>
<evidence type="ECO:0000313" key="3">
    <source>
        <dbReference type="Proteomes" id="UP001056384"/>
    </source>
</evidence>
<accession>A0A9Q9AJX0</accession>
<dbReference type="InterPro" id="IPR020904">
    <property type="entry name" value="Sc_DH/Rdtase_CS"/>
</dbReference>
<dbReference type="Gene3D" id="3.40.50.720">
    <property type="entry name" value="NAD(P)-binding Rossmann-like Domain"/>
    <property type="match status" value="1"/>
</dbReference>
<reference evidence="2" key="1">
    <citation type="submission" date="2022-06" db="EMBL/GenBank/DDBJ databases">
        <title>Complete genome sequences of two strains of the flax pathogen Septoria linicola.</title>
        <authorList>
            <person name="Lapalu N."/>
            <person name="Simon A."/>
            <person name="Demenou B."/>
            <person name="Paumier D."/>
            <person name="Guillot M.-P."/>
            <person name="Gout L."/>
            <person name="Valade R."/>
        </authorList>
    </citation>
    <scope>NUCLEOTIDE SEQUENCE</scope>
    <source>
        <strain evidence="2">SE15195</strain>
    </source>
</reference>
<dbReference type="PROSITE" id="PS00061">
    <property type="entry name" value="ADH_SHORT"/>
    <property type="match status" value="1"/>
</dbReference>
<sequence>MPSSRPVALVIGASRGIGRQVAIDLARNGYAVVVSAKSTSDPQACNPFPPDPNSSASTINTVAREITEDQGGSGESLALKCDVRFYEECQKLITESWSWKRRLDVVVYNSGAIWWSSIENTPMKRFRLMQSINPEGLYGIVQEVLQKWKTESQTEGRIVVISPPIYSRFVKGKTAYAMGKYGMSVLTMGLAVDFEREGKSGMAITTTQNNRGDEARSALRKPEIFSDAILAIIRAPTKDVNGKLLLDEDFLREHEGVTDFSKYALVPGATPRRIMPAKLPDLTVAEQDDEGVRVDSAKRANKL</sequence>
<dbReference type="Pfam" id="PF00106">
    <property type="entry name" value="adh_short"/>
    <property type="match status" value="2"/>
</dbReference>
<dbReference type="InterPro" id="IPR002347">
    <property type="entry name" value="SDR_fam"/>
</dbReference>
<proteinExistence type="predicted"/>
<keyword evidence="1" id="KW-0521">NADP</keyword>
<evidence type="ECO:0000313" key="2">
    <source>
        <dbReference type="EMBL" id="USW47442.1"/>
    </source>
</evidence>
<dbReference type="InterPro" id="IPR036291">
    <property type="entry name" value="NAD(P)-bd_dom_sf"/>
</dbReference>